<dbReference type="EMBL" id="JBHSLI010000003">
    <property type="protein sequence ID" value="MFC5293212.1"/>
    <property type="molecule type" value="Genomic_DNA"/>
</dbReference>
<gene>
    <name evidence="1" type="ORF">ACFPK2_09470</name>
</gene>
<comment type="caution">
    <text evidence="1">The sequence shown here is derived from an EMBL/GenBank/DDBJ whole genome shotgun (WGS) entry which is preliminary data.</text>
</comment>
<organism evidence="1 2">
    <name type="scientific">Bosea minatitlanensis</name>
    <dbReference type="NCBI Taxonomy" id="128782"/>
    <lineage>
        <taxon>Bacteria</taxon>
        <taxon>Pseudomonadati</taxon>
        <taxon>Pseudomonadota</taxon>
        <taxon>Alphaproteobacteria</taxon>
        <taxon>Hyphomicrobiales</taxon>
        <taxon>Boseaceae</taxon>
        <taxon>Bosea</taxon>
    </lineage>
</organism>
<proteinExistence type="predicted"/>
<keyword evidence="2" id="KW-1185">Reference proteome</keyword>
<name>A0ABW0F222_9HYPH</name>
<dbReference type="Proteomes" id="UP001595976">
    <property type="component" value="Unassembled WGS sequence"/>
</dbReference>
<dbReference type="RefSeq" id="WP_158445943.1">
    <property type="nucleotide sequence ID" value="NZ_JAOAOS010000006.1"/>
</dbReference>
<accession>A0ABW0F222</accession>
<protein>
    <submittedName>
        <fullName evidence="1">Uncharacterized protein</fullName>
    </submittedName>
</protein>
<reference evidence="2" key="1">
    <citation type="journal article" date="2019" name="Int. J. Syst. Evol. Microbiol.">
        <title>The Global Catalogue of Microorganisms (GCM) 10K type strain sequencing project: providing services to taxonomists for standard genome sequencing and annotation.</title>
        <authorList>
            <consortium name="The Broad Institute Genomics Platform"/>
            <consortium name="The Broad Institute Genome Sequencing Center for Infectious Disease"/>
            <person name="Wu L."/>
            <person name="Ma J."/>
        </authorList>
    </citation>
    <scope>NUCLEOTIDE SEQUENCE [LARGE SCALE GENOMIC DNA]</scope>
    <source>
        <strain evidence="2">CGMCC 1.15643</strain>
    </source>
</reference>
<evidence type="ECO:0000313" key="2">
    <source>
        <dbReference type="Proteomes" id="UP001595976"/>
    </source>
</evidence>
<evidence type="ECO:0000313" key="1">
    <source>
        <dbReference type="EMBL" id="MFC5293212.1"/>
    </source>
</evidence>
<sequence length="93" mass="10339">MDALDEAGLDLELSEFGKRLDSLLISRGWPRRRRAAARSDFELFVQRSGPDLVRLALDVTVPESVARQIMALVLEHGLAAPEAGGKETRRDRP</sequence>